<sequence length="244" mass="28025">MNGAPANAGPGGNNALNDDCRGQKRRRFDDDAAPQAPPVGCPVVRAANVVDQALAPENHNLHINITGPCDFDTAMGSYAIMSWELACGQKSAEDKEEIRQVLSRNVGFTFNAGFVTLVSFWMNFFKMRSWHRIAIWVLMEEPNLFDIPRQDCRHRLPVNPRPAYCNTNLRRLIDQLSRENYDHMVKTGNLDSPPRTALCASIEKENARRKIEWHENYRVWRSGWVFYDDEHRCQDCDFENQNRG</sequence>
<protein>
    <submittedName>
        <fullName evidence="2">Uncharacterized protein</fullName>
    </submittedName>
</protein>
<gene>
    <name evidence="2" type="ORF">J3D65DRAFT_601680</name>
</gene>
<comment type="caution">
    <text evidence="2">The sequence shown here is derived from an EMBL/GenBank/DDBJ whole genome shotgun (WGS) entry which is preliminary data.</text>
</comment>
<dbReference type="EMBL" id="JBBPEH010000004">
    <property type="protein sequence ID" value="KAK7539610.1"/>
    <property type="molecule type" value="Genomic_DNA"/>
</dbReference>
<evidence type="ECO:0000256" key="1">
    <source>
        <dbReference type="SAM" id="MobiDB-lite"/>
    </source>
</evidence>
<feature type="region of interest" description="Disordered" evidence="1">
    <location>
        <begin position="1"/>
        <end position="21"/>
    </location>
</feature>
<dbReference type="GeneID" id="92030963"/>
<name>A0ABR1LZX4_9PEZI</name>
<dbReference type="RefSeq" id="XP_066656881.1">
    <property type="nucleotide sequence ID" value="XM_066798057.1"/>
</dbReference>
<accession>A0ABR1LZX4</accession>
<evidence type="ECO:0000313" key="3">
    <source>
        <dbReference type="Proteomes" id="UP001360953"/>
    </source>
</evidence>
<proteinExistence type="predicted"/>
<reference evidence="2 3" key="1">
    <citation type="submission" date="2024-04" db="EMBL/GenBank/DDBJ databases">
        <title>Phyllosticta paracitricarpa is synonymous to the EU quarantine fungus P. citricarpa based on phylogenomic analyses.</title>
        <authorList>
            <consortium name="Lawrence Berkeley National Laboratory"/>
            <person name="Van ingen-buijs V.A."/>
            <person name="Van westerhoven A.C."/>
            <person name="Haridas S."/>
            <person name="Skiadas P."/>
            <person name="Martin F."/>
            <person name="Groenewald J.Z."/>
            <person name="Crous P.W."/>
            <person name="Seidl M.F."/>
        </authorList>
    </citation>
    <scope>NUCLEOTIDE SEQUENCE [LARGE SCALE GENOMIC DNA]</scope>
    <source>
        <strain evidence="2 3">CPC 17464</strain>
    </source>
</reference>
<organism evidence="2 3">
    <name type="scientific">Phyllosticta citribraziliensis</name>
    <dbReference type="NCBI Taxonomy" id="989973"/>
    <lineage>
        <taxon>Eukaryota</taxon>
        <taxon>Fungi</taxon>
        <taxon>Dikarya</taxon>
        <taxon>Ascomycota</taxon>
        <taxon>Pezizomycotina</taxon>
        <taxon>Dothideomycetes</taxon>
        <taxon>Dothideomycetes incertae sedis</taxon>
        <taxon>Botryosphaeriales</taxon>
        <taxon>Phyllostictaceae</taxon>
        <taxon>Phyllosticta</taxon>
    </lineage>
</organism>
<evidence type="ECO:0000313" key="2">
    <source>
        <dbReference type="EMBL" id="KAK7539610.1"/>
    </source>
</evidence>
<keyword evidence="3" id="KW-1185">Reference proteome</keyword>
<dbReference type="Proteomes" id="UP001360953">
    <property type="component" value="Unassembled WGS sequence"/>
</dbReference>